<accession>A0A0F7U337</accession>
<evidence type="ECO:0000313" key="2">
    <source>
        <dbReference type="Proteomes" id="UP000042958"/>
    </source>
</evidence>
<evidence type="ECO:0000313" key="1">
    <source>
        <dbReference type="EMBL" id="CEJ62656.1"/>
    </source>
</evidence>
<keyword evidence="2" id="KW-1185">Reference proteome</keyword>
<dbReference type="AlphaFoldDB" id="A0A0F7U337"/>
<name>A0A0F7U337_PENBI</name>
<dbReference type="EMBL" id="CDHK01000019">
    <property type="protein sequence ID" value="CEJ62656.1"/>
    <property type="molecule type" value="Genomic_DNA"/>
</dbReference>
<protein>
    <submittedName>
        <fullName evidence="1">Uncharacterized protein</fullName>
    </submittedName>
</protein>
<reference evidence="2" key="1">
    <citation type="journal article" date="2015" name="Genome Announc.">
        <title>Draft genome sequence of the fungus Penicillium brasilianum MG11.</title>
        <authorList>
            <person name="Horn F."/>
            <person name="Linde J."/>
            <person name="Mattern D.J."/>
            <person name="Walther G."/>
            <person name="Guthke R."/>
            <person name="Brakhage A.A."/>
            <person name="Valiante V."/>
        </authorList>
    </citation>
    <scope>NUCLEOTIDE SEQUENCE [LARGE SCALE GENOMIC DNA]</scope>
    <source>
        <strain evidence="2">MG11</strain>
    </source>
</reference>
<proteinExistence type="predicted"/>
<gene>
    <name evidence="1" type="ORF">PMG11_11150</name>
</gene>
<dbReference type="Proteomes" id="UP000042958">
    <property type="component" value="Unassembled WGS sequence"/>
</dbReference>
<organism evidence="1 2">
    <name type="scientific">Penicillium brasilianum</name>
    <dbReference type="NCBI Taxonomy" id="104259"/>
    <lineage>
        <taxon>Eukaryota</taxon>
        <taxon>Fungi</taxon>
        <taxon>Dikarya</taxon>
        <taxon>Ascomycota</taxon>
        <taxon>Pezizomycotina</taxon>
        <taxon>Eurotiomycetes</taxon>
        <taxon>Eurotiomycetidae</taxon>
        <taxon>Eurotiales</taxon>
        <taxon>Aspergillaceae</taxon>
        <taxon>Penicillium</taxon>
    </lineage>
</organism>
<sequence length="94" mass="10590">MTVTVSEDEDGSPEFSRPVVERPFMPFRLRMLVAARMRLECAANLTKRPTSNRGVHESRLGHPWNHLLAVASHIQDVYGDSPSTVVETNVEKCK</sequence>